<evidence type="ECO:0000259" key="7">
    <source>
        <dbReference type="PROSITE" id="PS50893"/>
    </source>
</evidence>
<reference evidence="8 9" key="1">
    <citation type="submission" date="2023-04" db="EMBL/GenBank/DDBJ databases">
        <title>Fusibacter bizertensis strain WBS, isolated from littoral bottom sediments of the Arctic seas - biochemical and genomic analysis.</title>
        <authorList>
            <person name="Brioukhanov A.L."/>
        </authorList>
    </citation>
    <scope>NUCLEOTIDE SEQUENCE [LARGE SCALE GENOMIC DNA]</scope>
    <source>
        <strain evidence="8 9">WBS</strain>
    </source>
</reference>
<dbReference type="PANTHER" id="PTHR43875">
    <property type="entry name" value="MALTODEXTRIN IMPORT ATP-BINDING PROTEIN MSMX"/>
    <property type="match status" value="1"/>
</dbReference>
<dbReference type="EMBL" id="JARYZI010000011">
    <property type="protein sequence ID" value="MDH8679348.1"/>
    <property type="molecule type" value="Genomic_DNA"/>
</dbReference>
<dbReference type="InterPro" id="IPR012340">
    <property type="entry name" value="NA-bd_OB-fold"/>
</dbReference>
<keyword evidence="1" id="KW-0813">Transport</keyword>
<dbReference type="Proteomes" id="UP001158045">
    <property type="component" value="Unassembled WGS sequence"/>
</dbReference>
<dbReference type="Pfam" id="PF08402">
    <property type="entry name" value="TOBE_2"/>
    <property type="match status" value="1"/>
</dbReference>
<dbReference type="Gene3D" id="3.40.50.300">
    <property type="entry name" value="P-loop containing nucleotide triphosphate hydrolases"/>
    <property type="match status" value="1"/>
</dbReference>
<proteinExistence type="predicted"/>
<evidence type="ECO:0000256" key="2">
    <source>
        <dbReference type="ARBA" id="ARBA00022475"/>
    </source>
</evidence>
<keyword evidence="2" id="KW-1003">Cell membrane</keyword>
<evidence type="ECO:0000313" key="9">
    <source>
        <dbReference type="Proteomes" id="UP001158045"/>
    </source>
</evidence>
<dbReference type="InterPro" id="IPR017871">
    <property type="entry name" value="ABC_transporter-like_CS"/>
</dbReference>
<dbReference type="SMART" id="SM00382">
    <property type="entry name" value="AAA"/>
    <property type="match status" value="1"/>
</dbReference>
<feature type="domain" description="ABC transporter" evidence="7">
    <location>
        <begin position="5"/>
        <end position="236"/>
    </location>
</feature>
<dbReference type="CDD" id="cd03301">
    <property type="entry name" value="ABC_MalK_N"/>
    <property type="match status" value="1"/>
</dbReference>
<dbReference type="InterPro" id="IPR003439">
    <property type="entry name" value="ABC_transporter-like_ATP-bd"/>
</dbReference>
<keyword evidence="9" id="KW-1185">Reference proteome</keyword>
<dbReference type="PROSITE" id="PS00211">
    <property type="entry name" value="ABC_TRANSPORTER_1"/>
    <property type="match status" value="1"/>
</dbReference>
<keyword evidence="3" id="KW-0547">Nucleotide-binding</keyword>
<dbReference type="RefSeq" id="WP_281095244.1">
    <property type="nucleotide sequence ID" value="NZ_JARYZI010000011.1"/>
</dbReference>
<keyword evidence="6" id="KW-0472">Membrane</keyword>
<gene>
    <name evidence="8" type="ORF">QE109_14415</name>
</gene>
<dbReference type="SUPFAM" id="SSF52540">
    <property type="entry name" value="P-loop containing nucleoside triphosphate hydrolases"/>
    <property type="match status" value="1"/>
</dbReference>
<comment type="caution">
    <text evidence="8">The sequence shown here is derived from an EMBL/GenBank/DDBJ whole genome shotgun (WGS) entry which is preliminary data.</text>
</comment>
<dbReference type="InterPro" id="IPR013611">
    <property type="entry name" value="Transp-assoc_OB_typ2"/>
</dbReference>
<dbReference type="Gene3D" id="2.40.50.100">
    <property type="match status" value="1"/>
</dbReference>
<keyword evidence="5" id="KW-1278">Translocase</keyword>
<dbReference type="Gene3D" id="2.40.50.140">
    <property type="entry name" value="Nucleic acid-binding proteins"/>
    <property type="match status" value="1"/>
</dbReference>
<protein>
    <submittedName>
        <fullName evidence="8">ABC transporter ATP-binding protein</fullName>
    </submittedName>
</protein>
<dbReference type="InterPro" id="IPR015855">
    <property type="entry name" value="ABC_transpr_MalK-like"/>
</dbReference>
<dbReference type="GO" id="GO:0005524">
    <property type="term" value="F:ATP binding"/>
    <property type="evidence" value="ECO:0007669"/>
    <property type="project" value="UniProtKB-KW"/>
</dbReference>
<evidence type="ECO:0000256" key="5">
    <source>
        <dbReference type="ARBA" id="ARBA00022967"/>
    </source>
</evidence>
<dbReference type="Pfam" id="PF00005">
    <property type="entry name" value="ABC_tran"/>
    <property type="match status" value="1"/>
</dbReference>
<organism evidence="8 9">
    <name type="scientific">Fusibacter bizertensis</name>
    <dbReference type="NCBI Taxonomy" id="1488331"/>
    <lineage>
        <taxon>Bacteria</taxon>
        <taxon>Bacillati</taxon>
        <taxon>Bacillota</taxon>
        <taxon>Clostridia</taxon>
        <taxon>Eubacteriales</taxon>
        <taxon>Eubacteriales Family XII. Incertae Sedis</taxon>
        <taxon>Fusibacter</taxon>
    </lineage>
</organism>
<dbReference type="InterPro" id="IPR003593">
    <property type="entry name" value="AAA+_ATPase"/>
</dbReference>
<dbReference type="InterPro" id="IPR027417">
    <property type="entry name" value="P-loop_NTPase"/>
</dbReference>
<keyword evidence="4 8" id="KW-0067">ATP-binding</keyword>
<accession>A0ABT6NG64</accession>
<dbReference type="InterPro" id="IPR008995">
    <property type="entry name" value="Mo/tungstate-bd_C_term_dom"/>
</dbReference>
<evidence type="ECO:0000313" key="8">
    <source>
        <dbReference type="EMBL" id="MDH8679348.1"/>
    </source>
</evidence>
<evidence type="ECO:0000256" key="3">
    <source>
        <dbReference type="ARBA" id="ARBA00022741"/>
    </source>
</evidence>
<sequence>MTPKIELKGIKKSYDGNPPVIENLSMKIMPESFTVLLGPSGCGKSTTLRMIAGLEQETGGTIFIDGKDMKHVEPGERNIAMVFQNYALYPTMTIRENIEFGLKNMKVEKNERFERIKQVSEILGLSEYLSRKPAKLSGGQRQRVALARAMVKKPAVFLMDEPLSNLDAKLRNQIRGELIELHKRLKTTFVFVTHDQTEAMSMATDIILLNEGKIMQEGSPIEIYHNPQNIFTAKFIGNPPMNILKLSDFSSEALIVPEKTAYIGFRPENVVIAESLPENREGITFKGEIVTHEMLGSEILYRIQLENESINAKIYSSKMTDYSQISVMVPHEKLYYFDTHENRIFS</sequence>
<evidence type="ECO:0000256" key="4">
    <source>
        <dbReference type="ARBA" id="ARBA00022840"/>
    </source>
</evidence>
<dbReference type="PANTHER" id="PTHR43875:SF15">
    <property type="entry name" value="TREHALOSE IMPORT ATP-BINDING PROTEIN SUGC"/>
    <property type="match status" value="1"/>
</dbReference>
<evidence type="ECO:0000256" key="6">
    <source>
        <dbReference type="ARBA" id="ARBA00023136"/>
    </source>
</evidence>
<dbReference type="InterPro" id="IPR047641">
    <property type="entry name" value="ABC_transpr_MalK/UgpC-like"/>
</dbReference>
<dbReference type="SUPFAM" id="SSF50331">
    <property type="entry name" value="MOP-like"/>
    <property type="match status" value="1"/>
</dbReference>
<evidence type="ECO:0000256" key="1">
    <source>
        <dbReference type="ARBA" id="ARBA00022448"/>
    </source>
</evidence>
<name>A0ABT6NG64_9FIRM</name>
<dbReference type="PROSITE" id="PS50893">
    <property type="entry name" value="ABC_TRANSPORTER_2"/>
    <property type="match status" value="1"/>
</dbReference>